<feature type="non-terminal residue" evidence="1">
    <location>
        <position position="1"/>
    </location>
</feature>
<evidence type="ECO:0000313" key="2">
    <source>
        <dbReference type="Proteomes" id="UP001233999"/>
    </source>
</evidence>
<protein>
    <submittedName>
        <fullName evidence="1">Uncharacterized protein</fullName>
    </submittedName>
</protein>
<evidence type="ECO:0000313" key="1">
    <source>
        <dbReference type="EMBL" id="KAJ9574406.1"/>
    </source>
</evidence>
<proteinExistence type="predicted"/>
<dbReference type="EMBL" id="JASPKZ010010344">
    <property type="protein sequence ID" value="KAJ9574406.1"/>
    <property type="molecule type" value="Genomic_DNA"/>
</dbReference>
<keyword evidence="2" id="KW-1185">Reference proteome</keyword>
<reference evidence="1" key="2">
    <citation type="submission" date="2023-05" db="EMBL/GenBank/DDBJ databases">
        <authorList>
            <person name="Fouks B."/>
        </authorList>
    </citation>
    <scope>NUCLEOTIDE SEQUENCE</scope>
    <source>
        <strain evidence="1">Stay&amp;Tobe</strain>
        <tissue evidence="1">Testes</tissue>
    </source>
</reference>
<dbReference type="Proteomes" id="UP001233999">
    <property type="component" value="Unassembled WGS sequence"/>
</dbReference>
<sequence>FGKATLSKMQVHSLDYHRNKHHGRTNHSCCTGPVYEEDRMPRSVSHCSIGDTLSSSSAVFMTDDLFGQLRVPFGKPIKYWYYCSDTDRYLKIHYFKGERKPGCFRWNLRQQRITEDGSCQGFETANIIIRQDM</sequence>
<gene>
    <name evidence="1" type="ORF">L9F63_025948</name>
</gene>
<organism evidence="1 2">
    <name type="scientific">Diploptera punctata</name>
    <name type="common">Pacific beetle cockroach</name>
    <dbReference type="NCBI Taxonomy" id="6984"/>
    <lineage>
        <taxon>Eukaryota</taxon>
        <taxon>Metazoa</taxon>
        <taxon>Ecdysozoa</taxon>
        <taxon>Arthropoda</taxon>
        <taxon>Hexapoda</taxon>
        <taxon>Insecta</taxon>
        <taxon>Pterygota</taxon>
        <taxon>Neoptera</taxon>
        <taxon>Polyneoptera</taxon>
        <taxon>Dictyoptera</taxon>
        <taxon>Blattodea</taxon>
        <taxon>Blaberoidea</taxon>
        <taxon>Blaberidae</taxon>
        <taxon>Diplopterinae</taxon>
        <taxon>Diploptera</taxon>
    </lineage>
</organism>
<accession>A0AAD8E2D2</accession>
<comment type="caution">
    <text evidence="1">The sequence shown here is derived from an EMBL/GenBank/DDBJ whole genome shotgun (WGS) entry which is preliminary data.</text>
</comment>
<dbReference type="AlphaFoldDB" id="A0AAD8E2D2"/>
<name>A0AAD8E2D2_DIPPU</name>
<reference evidence="1" key="1">
    <citation type="journal article" date="2023" name="IScience">
        <title>Live-bearing cockroach genome reveals convergent evolutionary mechanisms linked to viviparity in insects and beyond.</title>
        <authorList>
            <person name="Fouks B."/>
            <person name="Harrison M.C."/>
            <person name="Mikhailova A.A."/>
            <person name="Marchal E."/>
            <person name="English S."/>
            <person name="Carruthers M."/>
            <person name="Jennings E.C."/>
            <person name="Chiamaka E.L."/>
            <person name="Frigard R.A."/>
            <person name="Pippel M."/>
            <person name="Attardo G.M."/>
            <person name="Benoit J.B."/>
            <person name="Bornberg-Bauer E."/>
            <person name="Tobe S.S."/>
        </authorList>
    </citation>
    <scope>NUCLEOTIDE SEQUENCE</scope>
    <source>
        <strain evidence="1">Stay&amp;Tobe</strain>
    </source>
</reference>
<feature type="non-terminal residue" evidence="1">
    <location>
        <position position="133"/>
    </location>
</feature>